<dbReference type="InterPro" id="IPR050553">
    <property type="entry name" value="Thioredoxin_ResA/DsbE_sf"/>
</dbReference>
<gene>
    <name evidence="2" type="ORF">I602_2055</name>
    <name evidence="3" type="ORF">SAMN05444353_1826</name>
</gene>
<dbReference type="RefSeq" id="WP_053974594.1">
    <property type="nucleotide sequence ID" value="NZ_FNUE01000002.1"/>
</dbReference>
<dbReference type="PANTHER" id="PTHR42852:SF13">
    <property type="entry name" value="PROTEIN DIPZ"/>
    <property type="match status" value="1"/>
</dbReference>
<dbReference type="InterPro" id="IPR013740">
    <property type="entry name" value="Redoxin"/>
</dbReference>
<dbReference type="SUPFAM" id="SSF52833">
    <property type="entry name" value="Thioredoxin-like"/>
    <property type="match status" value="1"/>
</dbReference>
<dbReference type="GO" id="GO:0016491">
    <property type="term" value="F:oxidoreductase activity"/>
    <property type="evidence" value="ECO:0007669"/>
    <property type="project" value="InterPro"/>
</dbReference>
<dbReference type="PANTHER" id="PTHR42852">
    <property type="entry name" value="THIOL:DISULFIDE INTERCHANGE PROTEIN DSBE"/>
    <property type="match status" value="1"/>
</dbReference>
<dbReference type="InterPro" id="IPR013766">
    <property type="entry name" value="Thioredoxin_domain"/>
</dbReference>
<keyword evidence="5" id="KW-1185">Reference proteome</keyword>
<dbReference type="AlphaFoldDB" id="A0A0M9CI81"/>
<dbReference type="Pfam" id="PF08534">
    <property type="entry name" value="Redoxin"/>
    <property type="match status" value="1"/>
</dbReference>
<comment type="caution">
    <text evidence="2">The sequence shown here is derived from an EMBL/GenBank/DDBJ whole genome shotgun (WGS) entry which is preliminary data.</text>
</comment>
<dbReference type="STRING" id="1300348.I602_2055"/>
<accession>A0A0M9CI81</accession>
<dbReference type="PATRIC" id="fig|1300348.6.peg.2056"/>
<evidence type="ECO:0000259" key="1">
    <source>
        <dbReference type="PROSITE" id="PS51352"/>
    </source>
</evidence>
<dbReference type="PROSITE" id="PS51352">
    <property type="entry name" value="THIOREDOXIN_2"/>
    <property type="match status" value="1"/>
</dbReference>
<dbReference type="Proteomes" id="UP000183071">
    <property type="component" value="Unassembled WGS sequence"/>
</dbReference>
<dbReference type="InterPro" id="IPR036249">
    <property type="entry name" value="Thioredoxin-like_sf"/>
</dbReference>
<dbReference type="EMBL" id="LGBR01000001">
    <property type="protein sequence ID" value="KOY52495.1"/>
    <property type="molecule type" value="Genomic_DNA"/>
</dbReference>
<organism evidence="2 4">
    <name type="scientific">Polaribacter dokdonensis DSW-5</name>
    <dbReference type="NCBI Taxonomy" id="1300348"/>
    <lineage>
        <taxon>Bacteria</taxon>
        <taxon>Pseudomonadati</taxon>
        <taxon>Bacteroidota</taxon>
        <taxon>Flavobacteriia</taxon>
        <taxon>Flavobacteriales</taxon>
        <taxon>Flavobacteriaceae</taxon>
    </lineage>
</organism>
<reference evidence="3 5" key="2">
    <citation type="submission" date="2016-10" db="EMBL/GenBank/DDBJ databases">
        <authorList>
            <person name="Varghese N."/>
            <person name="Submissions S."/>
        </authorList>
    </citation>
    <scope>NUCLEOTIDE SEQUENCE [LARGE SCALE GENOMIC DNA]</scope>
    <source>
        <strain evidence="3 5">DSW-5</strain>
    </source>
</reference>
<dbReference type="Proteomes" id="UP000037716">
    <property type="component" value="Unassembled WGS sequence"/>
</dbReference>
<reference evidence="2 4" key="1">
    <citation type="submission" date="2015-07" db="EMBL/GenBank/DDBJ databases">
        <title>Genome of Polaribacter dokdonenesis DSW-5, isolated from seawater off Dokdo in Korea.</title>
        <authorList>
            <person name="Yoon K."/>
            <person name="Song J.Y."/>
            <person name="Kim J.F."/>
        </authorList>
    </citation>
    <scope>NUCLEOTIDE SEQUENCE [LARGE SCALE GENOMIC DNA]</scope>
    <source>
        <strain evidence="2 4">DSW-5</strain>
    </source>
</reference>
<evidence type="ECO:0000313" key="2">
    <source>
        <dbReference type="EMBL" id="KOY52495.1"/>
    </source>
</evidence>
<dbReference type="Gene3D" id="3.40.30.10">
    <property type="entry name" value="Glutaredoxin"/>
    <property type="match status" value="1"/>
</dbReference>
<dbReference type="CDD" id="cd02966">
    <property type="entry name" value="TlpA_like_family"/>
    <property type="match status" value="1"/>
</dbReference>
<dbReference type="OrthoDB" id="616241at2"/>
<dbReference type="EMBL" id="FNUE01000002">
    <property type="protein sequence ID" value="SEE46612.1"/>
    <property type="molecule type" value="Genomic_DNA"/>
</dbReference>
<evidence type="ECO:0000313" key="3">
    <source>
        <dbReference type="EMBL" id="SEE46612.1"/>
    </source>
</evidence>
<evidence type="ECO:0000313" key="5">
    <source>
        <dbReference type="Proteomes" id="UP000183071"/>
    </source>
</evidence>
<proteinExistence type="predicted"/>
<feature type="domain" description="Thioredoxin" evidence="1">
    <location>
        <begin position="236"/>
        <end position="395"/>
    </location>
</feature>
<name>A0A0M9CI81_9FLAO</name>
<sequence>MRLIVVLIGFLCFFSCTSKETKTLEKGNYRGFLQIQDNEEIPFLFQVENDTLLTIFNADEKIKVDEITYTNDSAKIQTPVFEGYIIAKLNNTGLKGTFHKPSLDRIVPFKAVKDSTRFSIVNQASVNISGNWETVFSKDSEVDKYIAKGIFNQKGNTVTGTFRTTSGDYRYLEGVMDGDSLRLSTFDGAHAFLFKAKATDSTLNGFFYSDNHWKEPFTAKLNSDYELPNEEELTYIKEGYEFFDFSFPDTRGRVVSLSDPEFKNKVIIIQIMGTWCPNCLDESKYLVKYLQENPNKDLQVISLAFEVAKTRLKAYDRINRLKDRIGINYPVLLAQFGNAANKDLAQQKLPMLNHLISYPTTLFLDKNRKVRKIHTGFNGPATGEKYQEFKKEFESFVALLLTEDE</sequence>
<protein>
    <submittedName>
        <fullName evidence="2 3">Redoxin</fullName>
    </submittedName>
</protein>
<evidence type="ECO:0000313" key="4">
    <source>
        <dbReference type="Proteomes" id="UP000037716"/>
    </source>
</evidence>